<keyword evidence="1" id="KW-0560">Oxidoreductase</keyword>
<sequence>MTGQLALDPEILGRLERERIVWLCTVRPDGSPHVTPVWFLYRDGEWWIWTQERNRKTRNIVADPRVSLALPDGVYPVVAEGVVTILRSSFPEWAVDGFRRKYDWDVTAPAGPAGDNVLLRVAVSRWLMTDTSS</sequence>
<comment type="caution">
    <text evidence="3">The sequence shown here is derived from an EMBL/GenBank/DDBJ whole genome shotgun (WGS) entry which is preliminary data.</text>
</comment>
<name>A0ABW7SSS3_9ACTN</name>
<dbReference type="SUPFAM" id="SSF50475">
    <property type="entry name" value="FMN-binding split barrel"/>
    <property type="match status" value="1"/>
</dbReference>
<keyword evidence="4" id="KW-1185">Reference proteome</keyword>
<dbReference type="PANTHER" id="PTHR35176">
    <property type="entry name" value="HEME OXYGENASE HI_0854-RELATED"/>
    <property type="match status" value="1"/>
</dbReference>
<dbReference type="RefSeq" id="WP_396685166.1">
    <property type="nucleotide sequence ID" value="NZ_JBIRPU010000033.1"/>
</dbReference>
<dbReference type="Pfam" id="PF01243">
    <property type="entry name" value="PNPOx_N"/>
    <property type="match status" value="1"/>
</dbReference>
<evidence type="ECO:0000259" key="2">
    <source>
        <dbReference type="Pfam" id="PF01243"/>
    </source>
</evidence>
<dbReference type="InterPro" id="IPR052019">
    <property type="entry name" value="F420H2_bilvrd_red/Heme_oxyg"/>
</dbReference>
<proteinExistence type="predicted"/>
<dbReference type="EMBL" id="JBIRPU010000033">
    <property type="protein sequence ID" value="MFI0796754.1"/>
    <property type="molecule type" value="Genomic_DNA"/>
</dbReference>
<dbReference type="PANTHER" id="PTHR35176:SF6">
    <property type="entry name" value="HEME OXYGENASE HI_0854-RELATED"/>
    <property type="match status" value="1"/>
</dbReference>
<evidence type="ECO:0000313" key="3">
    <source>
        <dbReference type="EMBL" id="MFI0796754.1"/>
    </source>
</evidence>
<dbReference type="InterPro" id="IPR012349">
    <property type="entry name" value="Split_barrel_FMN-bd"/>
</dbReference>
<accession>A0ABW7SSS3</accession>
<dbReference type="Proteomes" id="UP001611075">
    <property type="component" value="Unassembled WGS sequence"/>
</dbReference>
<evidence type="ECO:0000256" key="1">
    <source>
        <dbReference type="ARBA" id="ARBA00023002"/>
    </source>
</evidence>
<evidence type="ECO:0000313" key="4">
    <source>
        <dbReference type="Proteomes" id="UP001611075"/>
    </source>
</evidence>
<dbReference type="Gene3D" id="2.30.110.10">
    <property type="entry name" value="Electron Transport, Fmn-binding Protein, Chain A"/>
    <property type="match status" value="1"/>
</dbReference>
<dbReference type="InterPro" id="IPR011576">
    <property type="entry name" value="Pyridox_Oxase_N"/>
</dbReference>
<feature type="domain" description="Pyridoxamine 5'-phosphate oxidase N-terminal" evidence="2">
    <location>
        <begin position="7"/>
        <end position="128"/>
    </location>
</feature>
<organism evidence="3 4">
    <name type="scientific">Micromonospora rubida</name>
    <dbReference type="NCBI Taxonomy" id="2697657"/>
    <lineage>
        <taxon>Bacteria</taxon>
        <taxon>Bacillati</taxon>
        <taxon>Actinomycetota</taxon>
        <taxon>Actinomycetes</taxon>
        <taxon>Micromonosporales</taxon>
        <taxon>Micromonosporaceae</taxon>
        <taxon>Micromonospora</taxon>
    </lineage>
</organism>
<reference evidence="3 4" key="1">
    <citation type="submission" date="2024-10" db="EMBL/GenBank/DDBJ databases">
        <title>The Natural Products Discovery Center: Release of the First 8490 Sequenced Strains for Exploring Actinobacteria Biosynthetic Diversity.</title>
        <authorList>
            <person name="Kalkreuter E."/>
            <person name="Kautsar S.A."/>
            <person name="Yang D."/>
            <person name="Bader C.D."/>
            <person name="Teijaro C.N."/>
            <person name="Fluegel L."/>
            <person name="Davis C.M."/>
            <person name="Simpson J.R."/>
            <person name="Lauterbach L."/>
            <person name="Steele A.D."/>
            <person name="Gui C."/>
            <person name="Meng S."/>
            <person name="Li G."/>
            <person name="Viehrig K."/>
            <person name="Ye F."/>
            <person name="Su P."/>
            <person name="Kiefer A.F."/>
            <person name="Nichols A."/>
            <person name="Cepeda A.J."/>
            <person name="Yan W."/>
            <person name="Fan B."/>
            <person name="Jiang Y."/>
            <person name="Adhikari A."/>
            <person name="Zheng C.-J."/>
            <person name="Schuster L."/>
            <person name="Cowan T.M."/>
            <person name="Smanski M.J."/>
            <person name="Chevrette M.G."/>
            <person name="De Carvalho L.P.S."/>
            <person name="Shen B."/>
        </authorList>
    </citation>
    <scope>NUCLEOTIDE SEQUENCE [LARGE SCALE GENOMIC DNA]</scope>
    <source>
        <strain evidence="3 4">NPDC021253</strain>
    </source>
</reference>
<protein>
    <submittedName>
        <fullName evidence="3">Pyridoxamine 5'-phosphate oxidase family protein</fullName>
    </submittedName>
</protein>
<gene>
    <name evidence="3" type="ORF">ACH4OY_29315</name>
</gene>